<gene>
    <name evidence="6" type="ORF">DTER00134_LOCUS22137</name>
</gene>
<keyword evidence="3 4" id="KW-0687">Ribonucleoprotein</keyword>
<dbReference type="GO" id="GO:0003735">
    <property type="term" value="F:structural constituent of ribosome"/>
    <property type="evidence" value="ECO:0007669"/>
    <property type="project" value="InterPro"/>
</dbReference>
<accession>A0A7S3RAI8</accession>
<sequence length="139" mass="14947">MALLASKSTFVGARVLPKQSRRSLGCGGARGATMMKKDTHPEFFDEAPVICNGVEVMRLGGTKPQYNVDIYSGNHPFYLGNRSTMIMDEGQLNRFKKRFADMGELGEVGAAASIAGKAEDPTAKPKPQSKGPQKGGKKK</sequence>
<dbReference type="GO" id="GO:1990904">
    <property type="term" value="C:ribonucleoprotein complex"/>
    <property type="evidence" value="ECO:0007669"/>
    <property type="project" value="UniProtKB-KW"/>
</dbReference>
<evidence type="ECO:0000256" key="1">
    <source>
        <dbReference type="ARBA" id="ARBA00009296"/>
    </source>
</evidence>
<organism evidence="6">
    <name type="scientific">Dunaliella tertiolecta</name>
    <name type="common">Green alga</name>
    <dbReference type="NCBI Taxonomy" id="3047"/>
    <lineage>
        <taxon>Eukaryota</taxon>
        <taxon>Viridiplantae</taxon>
        <taxon>Chlorophyta</taxon>
        <taxon>core chlorophytes</taxon>
        <taxon>Chlorophyceae</taxon>
        <taxon>CS clade</taxon>
        <taxon>Chlamydomonadales</taxon>
        <taxon>Dunaliellaceae</taxon>
        <taxon>Dunaliella</taxon>
    </lineage>
</organism>
<protein>
    <recommendedName>
        <fullName evidence="4">50S ribosomal protein L31</fullName>
    </recommendedName>
</protein>
<dbReference type="AlphaFoldDB" id="A0A7S3RAI8"/>
<reference evidence="6" key="1">
    <citation type="submission" date="2021-01" db="EMBL/GenBank/DDBJ databases">
        <authorList>
            <person name="Corre E."/>
            <person name="Pelletier E."/>
            <person name="Niang G."/>
            <person name="Scheremetjew M."/>
            <person name="Finn R."/>
            <person name="Kale V."/>
            <person name="Holt S."/>
            <person name="Cochrane G."/>
            <person name="Meng A."/>
            <person name="Brown T."/>
            <person name="Cohen L."/>
        </authorList>
    </citation>
    <scope>NUCLEOTIDE SEQUENCE</scope>
    <source>
        <strain evidence="6">CCMP1320</strain>
    </source>
</reference>
<dbReference type="InterPro" id="IPR042105">
    <property type="entry name" value="Ribosomal_bL31_sf"/>
</dbReference>
<evidence type="ECO:0000256" key="4">
    <source>
        <dbReference type="RuleBase" id="RU000564"/>
    </source>
</evidence>
<dbReference type="InterPro" id="IPR002150">
    <property type="entry name" value="Ribosomal_bL31"/>
</dbReference>
<evidence type="ECO:0000256" key="2">
    <source>
        <dbReference type="ARBA" id="ARBA00022980"/>
    </source>
</evidence>
<dbReference type="Gene3D" id="4.10.830.30">
    <property type="entry name" value="Ribosomal protein L31"/>
    <property type="match status" value="1"/>
</dbReference>
<dbReference type="NCBIfam" id="TIGR00105">
    <property type="entry name" value="L31"/>
    <property type="match status" value="1"/>
</dbReference>
<dbReference type="SUPFAM" id="SSF143800">
    <property type="entry name" value="L28p-like"/>
    <property type="match status" value="1"/>
</dbReference>
<dbReference type="InterPro" id="IPR034704">
    <property type="entry name" value="Ribosomal_bL28/bL31-like_sf"/>
</dbReference>
<evidence type="ECO:0000256" key="5">
    <source>
        <dbReference type="SAM" id="MobiDB-lite"/>
    </source>
</evidence>
<dbReference type="GO" id="GO:0006412">
    <property type="term" value="P:translation"/>
    <property type="evidence" value="ECO:0007669"/>
    <property type="project" value="InterPro"/>
</dbReference>
<proteinExistence type="inferred from homology"/>
<dbReference type="PRINTS" id="PR01249">
    <property type="entry name" value="RIBOSOMALL31"/>
</dbReference>
<comment type="similarity">
    <text evidence="1">Belongs to the bacterial ribosomal protein bL31 family. Type A subfamily.</text>
</comment>
<dbReference type="PANTHER" id="PTHR33280">
    <property type="entry name" value="50S RIBOSOMAL PROTEIN L31, CHLOROPLASTIC"/>
    <property type="match status" value="1"/>
</dbReference>
<feature type="region of interest" description="Disordered" evidence="5">
    <location>
        <begin position="112"/>
        <end position="139"/>
    </location>
</feature>
<dbReference type="Pfam" id="PF01197">
    <property type="entry name" value="Ribosomal_L31"/>
    <property type="match status" value="1"/>
</dbReference>
<dbReference type="GO" id="GO:0005840">
    <property type="term" value="C:ribosome"/>
    <property type="evidence" value="ECO:0007669"/>
    <property type="project" value="UniProtKB-KW"/>
</dbReference>
<name>A0A7S3RAI8_DUNTE</name>
<evidence type="ECO:0000256" key="3">
    <source>
        <dbReference type="ARBA" id="ARBA00023274"/>
    </source>
</evidence>
<dbReference type="EMBL" id="HBIP01036515">
    <property type="protein sequence ID" value="CAE0507061.1"/>
    <property type="molecule type" value="Transcribed_RNA"/>
</dbReference>
<keyword evidence="2 4" id="KW-0689">Ribosomal protein</keyword>
<evidence type="ECO:0000313" key="6">
    <source>
        <dbReference type="EMBL" id="CAE0507061.1"/>
    </source>
</evidence>
<dbReference type="PANTHER" id="PTHR33280:SF1">
    <property type="entry name" value="LARGE RIBOSOMAL SUBUNIT PROTEIN BL31C"/>
    <property type="match status" value="1"/>
</dbReference>